<dbReference type="EMBL" id="MTYJ01000272">
    <property type="protein sequence ID" value="OWA52520.1"/>
    <property type="molecule type" value="Genomic_DNA"/>
</dbReference>
<comment type="caution">
    <text evidence="23">The sequence shown here is derived from an EMBL/GenBank/DDBJ whole genome shotgun (WGS) entry which is preliminary data.</text>
</comment>
<dbReference type="PANTHER" id="PTHR43107">
    <property type="entry name" value="LONG-CHAIN FATTY ACID TRANSPORT PROTEIN"/>
    <property type="match status" value="1"/>
</dbReference>
<comment type="subcellular location">
    <subcellularLocation>
        <location evidence="1">Cell membrane</location>
        <topology evidence="1">Multi-pass membrane protein</topology>
    </subcellularLocation>
    <subcellularLocation>
        <location evidence="17">Peroxisome membrane</location>
    </subcellularLocation>
</comment>
<comment type="catalytic activity">
    <reaction evidence="18">
        <text>tetracosanoate + ATP + CoA = tetracosanoyl-CoA + AMP + diphosphate</text>
        <dbReference type="Rhea" id="RHEA:33639"/>
        <dbReference type="ChEBI" id="CHEBI:30616"/>
        <dbReference type="ChEBI" id="CHEBI:31014"/>
        <dbReference type="ChEBI" id="CHEBI:33019"/>
        <dbReference type="ChEBI" id="CHEBI:57287"/>
        <dbReference type="ChEBI" id="CHEBI:65052"/>
        <dbReference type="ChEBI" id="CHEBI:456215"/>
    </reaction>
    <physiologicalReaction direction="left-to-right" evidence="18">
        <dbReference type="Rhea" id="RHEA:33640"/>
    </physiologicalReaction>
</comment>
<keyword evidence="6" id="KW-0812">Transmembrane</keyword>
<dbReference type="AlphaFoldDB" id="A0A9X6RM00"/>
<evidence type="ECO:0000256" key="8">
    <source>
        <dbReference type="ARBA" id="ARBA00022832"/>
    </source>
</evidence>
<dbReference type="NCBIfam" id="NF006134">
    <property type="entry name" value="PRK08279.1"/>
    <property type="match status" value="1"/>
</dbReference>
<evidence type="ECO:0000259" key="22">
    <source>
        <dbReference type="Pfam" id="PF00501"/>
    </source>
</evidence>
<evidence type="ECO:0000256" key="15">
    <source>
        <dbReference type="ARBA" id="ARBA00036527"/>
    </source>
</evidence>
<evidence type="ECO:0000256" key="6">
    <source>
        <dbReference type="ARBA" id="ARBA00022692"/>
    </source>
</evidence>
<evidence type="ECO:0000256" key="1">
    <source>
        <dbReference type="ARBA" id="ARBA00004651"/>
    </source>
</evidence>
<name>A0A9X6RM00_HYPEX</name>
<dbReference type="PANTHER" id="PTHR43107:SF15">
    <property type="entry name" value="FATTY ACID TRANSPORT PROTEIN 3, ISOFORM A"/>
    <property type="match status" value="1"/>
</dbReference>
<dbReference type="EC" id="6.2.1.3" evidence="14"/>
<keyword evidence="4" id="KW-1003">Cell membrane</keyword>
<comment type="catalytic activity">
    <reaction evidence="15">
        <text>a very long-chain fatty acid + ATP + CoA = a very long-chain fatty acyl-CoA + AMP + diphosphate</text>
        <dbReference type="Rhea" id="RHEA:54536"/>
        <dbReference type="ChEBI" id="CHEBI:30616"/>
        <dbReference type="ChEBI" id="CHEBI:33019"/>
        <dbReference type="ChEBI" id="CHEBI:57287"/>
        <dbReference type="ChEBI" id="CHEBI:58950"/>
        <dbReference type="ChEBI" id="CHEBI:138261"/>
        <dbReference type="ChEBI" id="CHEBI:456215"/>
    </reaction>
    <physiologicalReaction direction="left-to-right" evidence="15">
        <dbReference type="Rhea" id="RHEA:54537"/>
    </physiologicalReaction>
</comment>
<comment type="similarity">
    <text evidence="2">Belongs to the ATP-dependent AMP-binding enzyme family.</text>
</comment>
<dbReference type="GO" id="GO:0005524">
    <property type="term" value="F:ATP binding"/>
    <property type="evidence" value="ECO:0007669"/>
    <property type="project" value="UniProtKB-KW"/>
</dbReference>
<keyword evidence="3" id="KW-0813">Transport</keyword>
<evidence type="ECO:0000313" key="23">
    <source>
        <dbReference type="EMBL" id="OWA52520.1"/>
    </source>
</evidence>
<keyword evidence="12" id="KW-0472">Membrane</keyword>
<dbReference type="Gene3D" id="3.40.50.12780">
    <property type="entry name" value="N-terminal domain of ligase-like"/>
    <property type="match status" value="1"/>
</dbReference>
<evidence type="ECO:0000256" key="5">
    <source>
        <dbReference type="ARBA" id="ARBA00022598"/>
    </source>
</evidence>
<feature type="domain" description="AMP-dependent synthetase/ligase" evidence="22">
    <location>
        <begin position="87"/>
        <end position="411"/>
    </location>
</feature>
<evidence type="ECO:0000256" key="13">
    <source>
        <dbReference type="ARBA" id="ARBA00023140"/>
    </source>
</evidence>
<dbReference type="Pfam" id="PF00501">
    <property type="entry name" value="AMP-binding"/>
    <property type="match status" value="1"/>
</dbReference>
<keyword evidence="5" id="KW-0436">Ligase</keyword>
<evidence type="ECO:0000256" key="9">
    <source>
        <dbReference type="ARBA" id="ARBA00022840"/>
    </source>
</evidence>
<dbReference type="Proteomes" id="UP000192578">
    <property type="component" value="Unassembled WGS sequence"/>
</dbReference>
<keyword evidence="8" id="KW-0443">Lipid metabolism</keyword>
<dbReference type="Gene3D" id="3.30.300.30">
    <property type="match status" value="1"/>
</dbReference>
<evidence type="ECO:0000256" key="3">
    <source>
        <dbReference type="ARBA" id="ARBA00022448"/>
    </source>
</evidence>
<keyword evidence="13" id="KW-0576">Peroxisome</keyword>
<organism evidence="23 24">
    <name type="scientific">Hypsibius exemplaris</name>
    <name type="common">Freshwater tardigrade</name>
    <dbReference type="NCBI Taxonomy" id="2072580"/>
    <lineage>
        <taxon>Eukaryota</taxon>
        <taxon>Metazoa</taxon>
        <taxon>Ecdysozoa</taxon>
        <taxon>Tardigrada</taxon>
        <taxon>Eutardigrada</taxon>
        <taxon>Parachela</taxon>
        <taxon>Hypsibioidea</taxon>
        <taxon>Hypsibiidae</taxon>
        <taxon>Hypsibius</taxon>
    </lineage>
</organism>
<evidence type="ECO:0000256" key="14">
    <source>
        <dbReference type="ARBA" id="ARBA00026121"/>
    </source>
</evidence>
<evidence type="ECO:0000256" key="18">
    <source>
        <dbReference type="ARBA" id="ARBA00048666"/>
    </source>
</evidence>
<dbReference type="GO" id="GO:0005886">
    <property type="term" value="C:plasma membrane"/>
    <property type="evidence" value="ECO:0007669"/>
    <property type="project" value="UniProtKB-SubCell"/>
</dbReference>
<keyword evidence="11" id="KW-0445">Lipid transport</keyword>
<dbReference type="FunFam" id="3.30.300.30:FF:000002">
    <property type="entry name" value="Long-chain fatty acid transport protein 1"/>
    <property type="match status" value="1"/>
</dbReference>
<evidence type="ECO:0000313" key="24">
    <source>
        <dbReference type="Proteomes" id="UP000192578"/>
    </source>
</evidence>
<evidence type="ECO:0000256" key="21">
    <source>
        <dbReference type="ARBA" id="ARBA00078285"/>
    </source>
</evidence>
<reference evidence="24" key="1">
    <citation type="submission" date="2017-01" db="EMBL/GenBank/DDBJ databases">
        <title>Comparative genomics of anhydrobiosis in the tardigrade Hypsibius dujardini.</title>
        <authorList>
            <person name="Yoshida Y."/>
            <person name="Koutsovoulos G."/>
            <person name="Laetsch D."/>
            <person name="Stevens L."/>
            <person name="Kumar S."/>
            <person name="Horikawa D."/>
            <person name="Ishino K."/>
            <person name="Komine S."/>
            <person name="Tomita M."/>
            <person name="Blaxter M."/>
            <person name="Arakawa K."/>
        </authorList>
    </citation>
    <scope>NUCLEOTIDE SEQUENCE [LARGE SCALE GENOMIC DNA]</scope>
    <source>
        <strain evidence="24">Z151</strain>
    </source>
</reference>
<comment type="function">
    <text evidence="19">Acyl-CoA synthetase required for both the import of long chain fatty acids (LCFAs) (C14-C18) and the activation very long chain fatty acids (VLCFAs) (C20-C26) by esterification of the fatty acids into metabolically active CoA-thioesters for subsequent degradation or incorporation into phospholipids. The transport and fatty acyl-CoA synthetase activities are genetically separable and are thus independent activities. Esterifies VLCFAs in the peroxisome matrix. The VLCFAs are actively transported into peroxisomes by a PXA1-PXA2 heterodimeric transporter in the peroxisomal membrane.</text>
</comment>
<dbReference type="GO" id="GO:0044539">
    <property type="term" value="P:long-chain fatty acid import into cell"/>
    <property type="evidence" value="ECO:0007669"/>
    <property type="project" value="TreeGrafter"/>
</dbReference>
<accession>A0A9X6RM00</accession>
<dbReference type="OrthoDB" id="288590at2759"/>
<keyword evidence="10" id="KW-1133">Transmembrane helix</keyword>
<evidence type="ECO:0000256" key="17">
    <source>
        <dbReference type="ARBA" id="ARBA00046271"/>
    </source>
</evidence>
<dbReference type="FunFam" id="3.40.50.12780:FF:000019">
    <property type="entry name" value="Long-chain fatty acid transporter"/>
    <property type="match status" value="1"/>
</dbReference>
<dbReference type="InterPro" id="IPR000873">
    <property type="entry name" value="AMP-dep_synth/lig_dom"/>
</dbReference>
<dbReference type="InterPro" id="IPR042099">
    <property type="entry name" value="ANL_N_sf"/>
</dbReference>
<keyword evidence="9" id="KW-0067">ATP-binding</keyword>
<keyword evidence="24" id="KW-1185">Reference proteome</keyword>
<evidence type="ECO:0000256" key="4">
    <source>
        <dbReference type="ARBA" id="ARBA00022475"/>
    </source>
</evidence>
<dbReference type="InterPro" id="IPR045851">
    <property type="entry name" value="AMP-bd_C_sf"/>
</dbReference>
<gene>
    <name evidence="23" type="ORF">BV898_16972</name>
</gene>
<evidence type="ECO:0000256" key="12">
    <source>
        <dbReference type="ARBA" id="ARBA00023136"/>
    </source>
</evidence>
<keyword evidence="8" id="KW-0276">Fatty acid metabolism</keyword>
<evidence type="ECO:0000256" key="10">
    <source>
        <dbReference type="ARBA" id="ARBA00022989"/>
    </source>
</evidence>
<dbReference type="GO" id="GO:0005789">
    <property type="term" value="C:endoplasmic reticulum membrane"/>
    <property type="evidence" value="ECO:0007669"/>
    <property type="project" value="TreeGrafter"/>
</dbReference>
<dbReference type="GO" id="GO:0005778">
    <property type="term" value="C:peroxisomal membrane"/>
    <property type="evidence" value="ECO:0007669"/>
    <property type="project" value="UniProtKB-SubCell"/>
</dbReference>
<evidence type="ECO:0000256" key="11">
    <source>
        <dbReference type="ARBA" id="ARBA00023055"/>
    </source>
</evidence>
<dbReference type="PROSITE" id="PS00455">
    <property type="entry name" value="AMP_BINDING"/>
    <property type="match status" value="1"/>
</dbReference>
<dbReference type="SUPFAM" id="SSF56801">
    <property type="entry name" value="Acetyl-CoA synthetase-like"/>
    <property type="match status" value="1"/>
</dbReference>
<proteinExistence type="inferred from homology"/>
<evidence type="ECO:0000256" key="7">
    <source>
        <dbReference type="ARBA" id="ARBA00022741"/>
    </source>
</evidence>
<evidence type="ECO:0000256" key="2">
    <source>
        <dbReference type="ARBA" id="ARBA00006432"/>
    </source>
</evidence>
<dbReference type="GO" id="GO:0004467">
    <property type="term" value="F:long-chain fatty acid-CoA ligase activity"/>
    <property type="evidence" value="ECO:0007669"/>
    <property type="project" value="UniProtKB-EC"/>
</dbReference>
<sequence>MDRITVAILAGIAGLAFFYGKSVLGIVLALPALWTLLSQNGTLVAAVLPGPLRRFVFRDLRAGVASVFMAIDYLIVSKQNISFVTIFERNARKNAKKVAFRYNDTEWTLERVDKYANQVAHYFQSVERLKKGDCVALIATSCPEYVAIWLGLNKIGCVTALINCNLKEDALRHAITAAESRVVIVGADLVENYIPVQSTLEDIQKSLVFCESGTLKYDGILPVFDRKIAAMPETKPEVVDPPRYFDRLFYIYTSGTTGLPKPCIITTHRANAYVCAHHYLIGITKDDVLMCTLPLYHSAGGLIAVGQALLFGTTVVIKKNFSASKFWDDVRKNKCTVFHYVGELCRYLLAQPPKPNDTQHTLRVCYGVGLRPQIWTEFVKRFAIPRIAECYGSTEGNVGFLNIDGRPGAIGFTSRSLEFFKQQFLIRVDMESNEAIRDGNGRCIVCKANEPGELIGKISTGSKFSSFDGYLQKEATTKKQLRDVFQQGDLYFRTGDILMKDEEGYIFFVDRTGDTFRWKGENVSTTEVEGVISRLANDVDVAVFGVSVPGCEGKAGMACISGSDSKVNMDSFSAGVKNSLAAYARPLFLRFVPELEVTGTFKIKKGALREEAYDIGKCGDDRVFFWDPASALYKLLTPADYERLSRGGIRY</sequence>
<keyword evidence="7" id="KW-0547">Nucleotide-binding</keyword>
<evidence type="ECO:0000256" key="19">
    <source>
        <dbReference type="ARBA" id="ARBA00060276"/>
    </source>
</evidence>
<protein>
    <recommendedName>
        <fullName evidence="20">Very long-chain fatty acid transport protein</fullName>
        <ecNumber evidence="14">6.2.1.3</ecNumber>
    </recommendedName>
    <alternativeName>
        <fullName evidence="16">Long-chain-fatty-acid--CoA ligase</fullName>
    </alternativeName>
    <alternativeName>
        <fullName evidence="21">Very-long-chain acyl-CoA synthetase</fullName>
    </alternativeName>
</protein>
<evidence type="ECO:0000256" key="20">
    <source>
        <dbReference type="ARBA" id="ARBA00068795"/>
    </source>
</evidence>
<dbReference type="InterPro" id="IPR020845">
    <property type="entry name" value="AMP-binding_CS"/>
</dbReference>
<evidence type="ECO:0000256" key="16">
    <source>
        <dbReference type="ARBA" id="ARBA00041297"/>
    </source>
</evidence>
<dbReference type="GO" id="GO:0005324">
    <property type="term" value="F:long-chain fatty acid transmembrane transporter activity"/>
    <property type="evidence" value="ECO:0007669"/>
    <property type="project" value="TreeGrafter"/>
</dbReference>